<evidence type="ECO:0000256" key="1">
    <source>
        <dbReference type="SAM" id="MobiDB-lite"/>
    </source>
</evidence>
<organism evidence="2 3">
    <name type="scientific">Papaver somniferum</name>
    <name type="common">Opium poppy</name>
    <dbReference type="NCBI Taxonomy" id="3469"/>
    <lineage>
        <taxon>Eukaryota</taxon>
        <taxon>Viridiplantae</taxon>
        <taxon>Streptophyta</taxon>
        <taxon>Embryophyta</taxon>
        <taxon>Tracheophyta</taxon>
        <taxon>Spermatophyta</taxon>
        <taxon>Magnoliopsida</taxon>
        <taxon>Ranunculales</taxon>
        <taxon>Papaveraceae</taxon>
        <taxon>Papaveroideae</taxon>
        <taxon>Papaver</taxon>
    </lineage>
</organism>
<dbReference type="EMBL" id="CM010724">
    <property type="protein sequence ID" value="RZC81594.1"/>
    <property type="molecule type" value="Genomic_DNA"/>
</dbReference>
<feature type="compositionally biased region" description="Polar residues" evidence="1">
    <location>
        <begin position="76"/>
        <end position="90"/>
    </location>
</feature>
<dbReference type="Gramene" id="RZC81594">
    <property type="protein sequence ID" value="RZC81594"/>
    <property type="gene ID" value="C5167_044172"/>
</dbReference>
<feature type="region of interest" description="Disordered" evidence="1">
    <location>
        <begin position="54"/>
        <end position="90"/>
    </location>
</feature>
<reference evidence="2 3" key="1">
    <citation type="journal article" date="2018" name="Science">
        <title>The opium poppy genome and morphinan production.</title>
        <authorList>
            <person name="Guo L."/>
            <person name="Winzer T."/>
            <person name="Yang X."/>
            <person name="Li Y."/>
            <person name="Ning Z."/>
            <person name="He Z."/>
            <person name="Teodor R."/>
            <person name="Lu Y."/>
            <person name="Bowser T.A."/>
            <person name="Graham I.A."/>
            <person name="Ye K."/>
        </authorList>
    </citation>
    <scope>NUCLEOTIDE SEQUENCE [LARGE SCALE GENOMIC DNA]</scope>
    <source>
        <strain evidence="3">cv. HN1</strain>
        <tissue evidence="2">Leaves</tissue>
    </source>
</reference>
<evidence type="ECO:0000313" key="2">
    <source>
        <dbReference type="EMBL" id="RZC81594.1"/>
    </source>
</evidence>
<proteinExistence type="predicted"/>
<gene>
    <name evidence="2" type="ORF">C5167_044172</name>
</gene>
<dbReference type="Proteomes" id="UP000316621">
    <property type="component" value="Chromosome 10"/>
</dbReference>
<keyword evidence="3" id="KW-1185">Reference proteome</keyword>
<protein>
    <submittedName>
        <fullName evidence="2">Uncharacterized protein</fullName>
    </submittedName>
</protein>
<evidence type="ECO:0000313" key="3">
    <source>
        <dbReference type="Proteomes" id="UP000316621"/>
    </source>
</evidence>
<name>A0A4Y7L7T7_PAPSO</name>
<sequence>MEDINKQAGLDENGKQHSMTDAIYVNVSPTKLHRSTCRYCDLAWNLYAATTPASATSPQCQRGSPLARMNEPPALSTVSGWSRGNLNEVV</sequence>
<dbReference type="AlphaFoldDB" id="A0A4Y7L7T7"/>
<accession>A0A4Y7L7T7</accession>